<dbReference type="InterPro" id="IPR007219">
    <property type="entry name" value="XnlR_reg_dom"/>
</dbReference>
<dbReference type="EMBL" id="JAWCUI010000107">
    <property type="protein sequence ID" value="KAL1887845.1"/>
    <property type="molecule type" value="Genomic_DNA"/>
</dbReference>
<name>A0ABR3YHN7_9PEZI</name>
<comment type="caution">
    <text evidence="3">The sequence shown here is derived from an EMBL/GenBank/DDBJ whole genome shotgun (WGS) entry which is preliminary data.</text>
</comment>
<accession>A0ABR3YHN7</accession>
<keyword evidence="1" id="KW-0539">Nucleus</keyword>
<evidence type="ECO:0000313" key="4">
    <source>
        <dbReference type="Proteomes" id="UP001583186"/>
    </source>
</evidence>
<gene>
    <name evidence="3" type="ORF">Sste5346_009957</name>
</gene>
<dbReference type="Proteomes" id="UP001583186">
    <property type="component" value="Unassembled WGS sequence"/>
</dbReference>
<evidence type="ECO:0000256" key="1">
    <source>
        <dbReference type="ARBA" id="ARBA00023242"/>
    </source>
</evidence>
<reference evidence="3 4" key="1">
    <citation type="journal article" date="2024" name="IMA Fungus">
        <title>IMA Genome - F19 : A genome assembly and annotation guide to empower mycologists, including annotated draft genome sequences of Ceratocystis pirilliformis, Diaporthe australafricana, Fusarium ophioides, Paecilomyces lecythidis, and Sporothrix stenoceras.</title>
        <authorList>
            <person name="Aylward J."/>
            <person name="Wilson A.M."/>
            <person name="Visagie C.M."/>
            <person name="Spraker J."/>
            <person name="Barnes I."/>
            <person name="Buitendag C."/>
            <person name="Ceriani C."/>
            <person name="Del Mar Angel L."/>
            <person name="du Plessis D."/>
            <person name="Fuchs T."/>
            <person name="Gasser K."/>
            <person name="Kramer D."/>
            <person name="Li W."/>
            <person name="Munsamy K."/>
            <person name="Piso A."/>
            <person name="Price J.L."/>
            <person name="Sonnekus B."/>
            <person name="Thomas C."/>
            <person name="van der Nest A."/>
            <person name="van Dijk A."/>
            <person name="van Heerden A."/>
            <person name="van Vuuren N."/>
            <person name="Yilmaz N."/>
            <person name="Duong T.A."/>
            <person name="van der Merwe N.A."/>
            <person name="Wingfield M.J."/>
            <person name="Wingfield B.D."/>
        </authorList>
    </citation>
    <scope>NUCLEOTIDE SEQUENCE [LARGE SCALE GENOMIC DNA]</scope>
    <source>
        <strain evidence="3 4">CMW 5346</strain>
    </source>
</reference>
<evidence type="ECO:0000259" key="2">
    <source>
        <dbReference type="SMART" id="SM00906"/>
    </source>
</evidence>
<dbReference type="SMART" id="SM00906">
    <property type="entry name" value="Fungal_trans"/>
    <property type="match status" value="1"/>
</dbReference>
<dbReference type="Pfam" id="PF04082">
    <property type="entry name" value="Fungal_trans"/>
    <property type="match status" value="1"/>
</dbReference>
<dbReference type="InterPro" id="IPR052761">
    <property type="entry name" value="Fungal_Detox/Toxin_TFs"/>
</dbReference>
<sequence length="301" mass="34186">MPLFHEGDFWDQYSQQDAMYETDGVAESTRMPLLVFQALLFATCNFVSESSVRALGFPTIRAARAVLYRRAKLLYDFDTESSAVACSQAALLLTFWSPYGNKKVNTVWLSIAIQQARLAEAHLYASLPQNNIHTSALKRLWWCCIIRDRLLSLGVRRSILIPRTQFDIDRHPPLGAMDLADEIAYSRVYNLETKKGLVAIIARIAELCVVLTDVLTLAYPPDVLAWDSQNDQDRLQREGKNIEKCKLALDQWYSSVSSRFPLFNGTANDAAYLPGQQVGVGNNYCHDSVILYTNLMYMYYQ</sequence>
<organism evidence="3 4">
    <name type="scientific">Sporothrix stenoceras</name>
    <dbReference type="NCBI Taxonomy" id="5173"/>
    <lineage>
        <taxon>Eukaryota</taxon>
        <taxon>Fungi</taxon>
        <taxon>Dikarya</taxon>
        <taxon>Ascomycota</taxon>
        <taxon>Pezizomycotina</taxon>
        <taxon>Sordariomycetes</taxon>
        <taxon>Sordariomycetidae</taxon>
        <taxon>Ophiostomatales</taxon>
        <taxon>Ophiostomataceae</taxon>
        <taxon>Sporothrix</taxon>
    </lineage>
</organism>
<evidence type="ECO:0000313" key="3">
    <source>
        <dbReference type="EMBL" id="KAL1887845.1"/>
    </source>
</evidence>
<dbReference type="PANTHER" id="PTHR47425">
    <property type="entry name" value="FARB-RELATED"/>
    <property type="match status" value="1"/>
</dbReference>
<dbReference type="PANTHER" id="PTHR47425:SF2">
    <property type="entry name" value="FARB-RELATED"/>
    <property type="match status" value="1"/>
</dbReference>
<keyword evidence="4" id="KW-1185">Reference proteome</keyword>
<feature type="domain" description="Xylanolytic transcriptional activator regulatory" evidence="2">
    <location>
        <begin position="105"/>
        <end position="179"/>
    </location>
</feature>
<proteinExistence type="predicted"/>
<dbReference type="CDD" id="cd12148">
    <property type="entry name" value="fungal_TF_MHR"/>
    <property type="match status" value="1"/>
</dbReference>
<protein>
    <recommendedName>
        <fullName evidence="2">Xylanolytic transcriptional activator regulatory domain-containing protein</fullName>
    </recommendedName>
</protein>